<name>A0ABR4N749_9FUNG</name>
<evidence type="ECO:0000256" key="1">
    <source>
        <dbReference type="ARBA" id="ARBA00005437"/>
    </source>
</evidence>
<reference evidence="3 4" key="1">
    <citation type="submission" date="2023-09" db="EMBL/GenBank/DDBJ databases">
        <title>Pangenome analysis of Batrachochytrium dendrobatidis and related Chytrids.</title>
        <authorList>
            <person name="Yacoub M.N."/>
            <person name="Stajich J.E."/>
            <person name="James T.Y."/>
        </authorList>
    </citation>
    <scope>NUCLEOTIDE SEQUENCE [LARGE SCALE GENOMIC DNA]</scope>
    <source>
        <strain evidence="3 4">JEL0888</strain>
    </source>
</reference>
<feature type="transmembrane region" description="Helical" evidence="2">
    <location>
        <begin position="164"/>
        <end position="186"/>
    </location>
</feature>
<keyword evidence="2" id="KW-0472">Membrane</keyword>
<dbReference type="InterPro" id="IPR025659">
    <property type="entry name" value="Tubby-like_C"/>
</dbReference>
<dbReference type="InterPro" id="IPR038595">
    <property type="entry name" value="LOR_sf"/>
</dbReference>
<accession>A0ABR4N749</accession>
<dbReference type="EMBL" id="JADGIZ020000024">
    <property type="protein sequence ID" value="KAL2915362.1"/>
    <property type="molecule type" value="Genomic_DNA"/>
</dbReference>
<gene>
    <name evidence="3" type="ORF">HK105_204978</name>
</gene>
<dbReference type="SUPFAM" id="SSF54518">
    <property type="entry name" value="Tubby C-terminal domain-like"/>
    <property type="match status" value="1"/>
</dbReference>
<evidence type="ECO:0000313" key="3">
    <source>
        <dbReference type="EMBL" id="KAL2915362.1"/>
    </source>
</evidence>
<keyword evidence="2" id="KW-0812">Transmembrane</keyword>
<comment type="similarity">
    <text evidence="1">Belongs to the LOR family.</text>
</comment>
<proteinExistence type="inferred from homology"/>
<comment type="caution">
    <text evidence="3">The sequence shown here is derived from an EMBL/GenBank/DDBJ whole genome shotgun (WGS) entry which is preliminary data.</text>
</comment>
<keyword evidence="4" id="KW-1185">Reference proteome</keyword>
<dbReference type="InterPro" id="IPR007612">
    <property type="entry name" value="LOR"/>
</dbReference>
<sequence length="187" mass="20586">MGADQSVMSIPKLKSAPFPVTLTDPKFVLYHQVNLRLMKQWHMDTFDIRDNEGTLFSHKTTIYDVDGNAVANVRHVVGSIPPQYETAAGDGAGKVIMNSKATFKFGTKDVNHKFVDAFSGENIKLRSVMQPFNFDGEVHLTGSDGSSIAVVAKFQKQGLGRRECTLAVAPGVDMVLICLICIMLEYM</sequence>
<keyword evidence="2" id="KW-1133">Transmembrane helix</keyword>
<dbReference type="Pfam" id="PF04525">
    <property type="entry name" value="LOR"/>
    <property type="match status" value="1"/>
</dbReference>
<evidence type="ECO:0008006" key="5">
    <source>
        <dbReference type="Google" id="ProtNLM"/>
    </source>
</evidence>
<evidence type="ECO:0000256" key="2">
    <source>
        <dbReference type="SAM" id="Phobius"/>
    </source>
</evidence>
<organism evidence="3 4">
    <name type="scientific">Polyrhizophydium stewartii</name>
    <dbReference type="NCBI Taxonomy" id="2732419"/>
    <lineage>
        <taxon>Eukaryota</taxon>
        <taxon>Fungi</taxon>
        <taxon>Fungi incertae sedis</taxon>
        <taxon>Chytridiomycota</taxon>
        <taxon>Chytridiomycota incertae sedis</taxon>
        <taxon>Chytridiomycetes</taxon>
        <taxon>Rhizophydiales</taxon>
        <taxon>Rhizophydiales incertae sedis</taxon>
        <taxon>Polyrhizophydium</taxon>
    </lineage>
</organism>
<dbReference type="Proteomes" id="UP001527925">
    <property type="component" value="Unassembled WGS sequence"/>
</dbReference>
<dbReference type="Gene3D" id="2.40.160.200">
    <property type="entry name" value="LURP1-related"/>
    <property type="match status" value="1"/>
</dbReference>
<protein>
    <recommendedName>
        <fullName evidence="5">Tubby C-terminal-like domain-containing protein</fullName>
    </recommendedName>
</protein>
<evidence type="ECO:0000313" key="4">
    <source>
        <dbReference type="Proteomes" id="UP001527925"/>
    </source>
</evidence>